<name>A0AAD7WJ40_9TELE</name>
<gene>
    <name evidence="1" type="ORF">AAFF_G00420140</name>
</gene>
<dbReference type="EMBL" id="JAINUG010000088">
    <property type="protein sequence ID" value="KAJ8398817.1"/>
    <property type="molecule type" value="Genomic_DNA"/>
</dbReference>
<reference evidence="1" key="1">
    <citation type="journal article" date="2023" name="Science">
        <title>Genome structures resolve the early diversification of teleost fishes.</title>
        <authorList>
            <person name="Parey E."/>
            <person name="Louis A."/>
            <person name="Montfort J."/>
            <person name="Bouchez O."/>
            <person name="Roques C."/>
            <person name="Iampietro C."/>
            <person name="Lluch J."/>
            <person name="Castinel A."/>
            <person name="Donnadieu C."/>
            <person name="Desvignes T."/>
            <person name="Floi Bucao C."/>
            <person name="Jouanno E."/>
            <person name="Wen M."/>
            <person name="Mejri S."/>
            <person name="Dirks R."/>
            <person name="Jansen H."/>
            <person name="Henkel C."/>
            <person name="Chen W.J."/>
            <person name="Zahm M."/>
            <person name="Cabau C."/>
            <person name="Klopp C."/>
            <person name="Thompson A.W."/>
            <person name="Robinson-Rechavi M."/>
            <person name="Braasch I."/>
            <person name="Lecointre G."/>
            <person name="Bobe J."/>
            <person name="Postlethwait J.H."/>
            <person name="Berthelot C."/>
            <person name="Roest Crollius H."/>
            <person name="Guiguen Y."/>
        </authorList>
    </citation>
    <scope>NUCLEOTIDE SEQUENCE</scope>
    <source>
        <strain evidence="1">NC1722</strain>
    </source>
</reference>
<protein>
    <submittedName>
        <fullName evidence="1">Uncharacterized protein</fullName>
    </submittedName>
</protein>
<dbReference type="AlphaFoldDB" id="A0AAD7WJ40"/>
<proteinExistence type="predicted"/>
<sequence>MTNVVPDRPVNQLKRGPAEFIKPFRASALGWGEAGQGGWGKDEVCPIHLGRNPASWVPTIVQTELSNRPAVLIKDGHT</sequence>
<accession>A0AAD7WJ40</accession>
<evidence type="ECO:0000313" key="2">
    <source>
        <dbReference type="Proteomes" id="UP001221898"/>
    </source>
</evidence>
<keyword evidence="2" id="KW-1185">Reference proteome</keyword>
<evidence type="ECO:0000313" key="1">
    <source>
        <dbReference type="EMBL" id="KAJ8398817.1"/>
    </source>
</evidence>
<dbReference type="Proteomes" id="UP001221898">
    <property type="component" value="Unassembled WGS sequence"/>
</dbReference>
<organism evidence="1 2">
    <name type="scientific">Aldrovandia affinis</name>
    <dbReference type="NCBI Taxonomy" id="143900"/>
    <lineage>
        <taxon>Eukaryota</taxon>
        <taxon>Metazoa</taxon>
        <taxon>Chordata</taxon>
        <taxon>Craniata</taxon>
        <taxon>Vertebrata</taxon>
        <taxon>Euteleostomi</taxon>
        <taxon>Actinopterygii</taxon>
        <taxon>Neopterygii</taxon>
        <taxon>Teleostei</taxon>
        <taxon>Notacanthiformes</taxon>
        <taxon>Halosauridae</taxon>
        <taxon>Aldrovandia</taxon>
    </lineage>
</organism>
<comment type="caution">
    <text evidence="1">The sequence shown here is derived from an EMBL/GenBank/DDBJ whole genome shotgun (WGS) entry which is preliminary data.</text>
</comment>